<evidence type="ECO:0000313" key="1">
    <source>
        <dbReference type="EMBL" id="KAI9561312.1"/>
    </source>
</evidence>
<name>A0AAD5KVK4_9CRUS</name>
<dbReference type="EMBL" id="WJBH02000003">
    <property type="protein sequence ID" value="KAI9561312.1"/>
    <property type="molecule type" value="Genomic_DNA"/>
</dbReference>
<sequence>MLVKKQRLIESYLARLDPQQREDEVVLSVVACSVAQQNVQVAPLEADAGVPVSPALVASNARPKRHFGIGVWPRFSIGSGYGYGYPHGFGGYGYEYDVYSYGHGYIPYLTNRGPYGYYGGNSTIKSNIVFKDLVTADNISAKKINNLNMSDIAWKTIAPGQIITGKKHLNGTMDIQGDITVDLLNAVNITDYNEASLNQLIANASARIAIPEIEPKILHERTPAIPLLRSLRRSKGKLSSFEFFEQIQQIPFSFPHGSNLSMHIQHCPIPTRKQSSTSDTTAGILVATHSTDENNCKLKKFCRCHHSVTLPSDTNGYLNTLRISTRLKDYLEENLIYGDRVRLLHSRDQLFVLTIESLSSCLPENVSIGVFNPFTFKLLRETVVELNDIVADVALERRNEDGVVILAISHRLEYGYTVLMAKHFNGSSCLKQKQWRRFTSVPITRRCFWLLLRTASKPYVPFGALTVLAQTTDPSIPVNV</sequence>
<dbReference type="AlphaFoldDB" id="A0AAD5KVK4"/>
<dbReference type="Proteomes" id="UP000820818">
    <property type="component" value="Linkage Group LG3"/>
</dbReference>
<gene>
    <name evidence="1" type="ORF">GHT06_012268</name>
</gene>
<keyword evidence="2" id="KW-1185">Reference proteome</keyword>
<proteinExistence type="predicted"/>
<organism evidence="1 2">
    <name type="scientific">Daphnia sinensis</name>
    <dbReference type="NCBI Taxonomy" id="1820382"/>
    <lineage>
        <taxon>Eukaryota</taxon>
        <taxon>Metazoa</taxon>
        <taxon>Ecdysozoa</taxon>
        <taxon>Arthropoda</taxon>
        <taxon>Crustacea</taxon>
        <taxon>Branchiopoda</taxon>
        <taxon>Diplostraca</taxon>
        <taxon>Cladocera</taxon>
        <taxon>Anomopoda</taxon>
        <taxon>Daphniidae</taxon>
        <taxon>Daphnia</taxon>
        <taxon>Daphnia similis group</taxon>
    </lineage>
</organism>
<protein>
    <submittedName>
        <fullName evidence="1">Uncharacterized protein</fullName>
    </submittedName>
</protein>
<evidence type="ECO:0000313" key="2">
    <source>
        <dbReference type="Proteomes" id="UP000820818"/>
    </source>
</evidence>
<comment type="caution">
    <text evidence="1">The sequence shown here is derived from an EMBL/GenBank/DDBJ whole genome shotgun (WGS) entry which is preliminary data.</text>
</comment>
<accession>A0AAD5KVK4</accession>
<reference evidence="1 2" key="1">
    <citation type="submission" date="2022-05" db="EMBL/GenBank/DDBJ databases">
        <title>A multi-omics perspective on studying reproductive biology in Daphnia sinensis.</title>
        <authorList>
            <person name="Jia J."/>
        </authorList>
    </citation>
    <scope>NUCLEOTIDE SEQUENCE [LARGE SCALE GENOMIC DNA]</scope>
    <source>
        <strain evidence="1 2">WSL</strain>
    </source>
</reference>